<protein>
    <recommendedName>
        <fullName evidence="3">Reverse transcriptase domain-containing protein</fullName>
    </recommendedName>
</protein>
<feature type="non-terminal residue" evidence="2">
    <location>
        <position position="1"/>
    </location>
</feature>
<proteinExistence type="predicted"/>
<dbReference type="EMBL" id="BKCJ011007640">
    <property type="protein sequence ID" value="GFC65658.1"/>
    <property type="molecule type" value="Genomic_DNA"/>
</dbReference>
<reference evidence="2" key="1">
    <citation type="journal article" date="2019" name="Sci. Rep.">
        <title>Draft genome of Tanacetum cinerariifolium, the natural source of mosquito coil.</title>
        <authorList>
            <person name="Yamashiro T."/>
            <person name="Shiraishi A."/>
            <person name="Satake H."/>
            <person name="Nakayama K."/>
        </authorList>
    </citation>
    <scope>NUCLEOTIDE SEQUENCE</scope>
</reference>
<organism evidence="2">
    <name type="scientific">Tanacetum cinerariifolium</name>
    <name type="common">Dalmatian daisy</name>
    <name type="synonym">Chrysanthemum cinerariifolium</name>
    <dbReference type="NCBI Taxonomy" id="118510"/>
    <lineage>
        <taxon>Eukaryota</taxon>
        <taxon>Viridiplantae</taxon>
        <taxon>Streptophyta</taxon>
        <taxon>Embryophyta</taxon>
        <taxon>Tracheophyta</taxon>
        <taxon>Spermatophyta</taxon>
        <taxon>Magnoliopsida</taxon>
        <taxon>eudicotyledons</taxon>
        <taxon>Gunneridae</taxon>
        <taxon>Pentapetalae</taxon>
        <taxon>asterids</taxon>
        <taxon>campanulids</taxon>
        <taxon>Asterales</taxon>
        <taxon>Asteraceae</taxon>
        <taxon>Asteroideae</taxon>
        <taxon>Anthemideae</taxon>
        <taxon>Anthemidinae</taxon>
        <taxon>Tanacetum</taxon>
    </lineage>
</organism>
<evidence type="ECO:0000313" key="2">
    <source>
        <dbReference type="EMBL" id="GFC65658.1"/>
    </source>
</evidence>
<gene>
    <name evidence="2" type="ORF">Tci_837628</name>
</gene>
<sequence length="222" mass="25474">EIHLSESLLYDNSSLRPTEEHNVDEERIKREHADYISRMEMLFTINPRPHPMVNTNTNVESILSLPIPVQDNDSQREEIDIISNTDDVLPPGVENDDDSDREVDAAEELRVNNSISNTKHEYSESEESEFDNPSVPLPPPEPPDKELDFKIDFGDEILVVRNTIVKFECIDTKDEFDVSNDENDDYFLFMLRVKTPSLTLVSPFRSSGISLGWNFHVFSCLS</sequence>
<evidence type="ECO:0000256" key="1">
    <source>
        <dbReference type="SAM" id="MobiDB-lite"/>
    </source>
</evidence>
<name>A0A699QC80_TANCI</name>
<evidence type="ECO:0008006" key="3">
    <source>
        <dbReference type="Google" id="ProtNLM"/>
    </source>
</evidence>
<comment type="caution">
    <text evidence="2">The sequence shown here is derived from an EMBL/GenBank/DDBJ whole genome shotgun (WGS) entry which is preliminary data.</text>
</comment>
<accession>A0A699QC80</accession>
<feature type="region of interest" description="Disordered" evidence="1">
    <location>
        <begin position="84"/>
        <end position="143"/>
    </location>
</feature>
<dbReference type="AlphaFoldDB" id="A0A699QC80"/>